<feature type="transmembrane region" description="Helical" evidence="8">
    <location>
        <begin position="205"/>
        <end position="232"/>
    </location>
</feature>
<evidence type="ECO:0000256" key="8">
    <source>
        <dbReference type="RuleBase" id="RU363032"/>
    </source>
</evidence>
<evidence type="ECO:0000256" key="6">
    <source>
        <dbReference type="ARBA" id="ARBA00022989"/>
    </source>
</evidence>
<keyword evidence="3" id="KW-1003">Cell membrane</keyword>
<comment type="caution">
    <text evidence="10">The sequence shown here is derived from an EMBL/GenBank/DDBJ whole genome shotgun (WGS) entry which is preliminary data.</text>
</comment>
<evidence type="ECO:0000256" key="1">
    <source>
        <dbReference type="ARBA" id="ARBA00004429"/>
    </source>
</evidence>
<dbReference type="RefSeq" id="WP_162364834.1">
    <property type="nucleotide sequence ID" value="NZ_WUBS01000003.1"/>
</dbReference>
<reference evidence="10 11" key="1">
    <citation type="submission" date="2019-12" db="EMBL/GenBank/DDBJ databases">
        <authorList>
            <person name="Lee S.D."/>
        </authorList>
    </citation>
    <scope>NUCLEOTIDE SEQUENCE [LARGE SCALE GENOMIC DNA]</scope>
    <source>
        <strain evidence="10 11">SAP-6</strain>
    </source>
</reference>
<dbReference type="SUPFAM" id="SSF161098">
    <property type="entry name" value="MetI-like"/>
    <property type="match status" value="1"/>
</dbReference>
<dbReference type="InterPro" id="IPR000515">
    <property type="entry name" value="MetI-like"/>
</dbReference>
<keyword evidence="6 8" id="KW-1133">Transmembrane helix</keyword>
<keyword evidence="11" id="KW-1185">Reference proteome</keyword>
<evidence type="ECO:0000256" key="4">
    <source>
        <dbReference type="ARBA" id="ARBA00022519"/>
    </source>
</evidence>
<feature type="transmembrane region" description="Helical" evidence="8">
    <location>
        <begin position="253"/>
        <end position="274"/>
    </location>
</feature>
<evidence type="ECO:0000256" key="3">
    <source>
        <dbReference type="ARBA" id="ARBA00022475"/>
    </source>
</evidence>
<gene>
    <name evidence="10" type="ORF">GRH90_05195</name>
</gene>
<evidence type="ECO:0000256" key="2">
    <source>
        <dbReference type="ARBA" id="ARBA00022448"/>
    </source>
</evidence>
<dbReference type="PANTHER" id="PTHR43386">
    <property type="entry name" value="OLIGOPEPTIDE TRANSPORT SYSTEM PERMEASE PROTEIN APPC"/>
    <property type="match status" value="1"/>
</dbReference>
<keyword evidence="7 8" id="KW-0472">Membrane</keyword>
<evidence type="ECO:0000256" key="7">
    <source>
        <dbReference type="ARBA" id="ARBA00023136"/>
    </source>
</evidence>
<dbReference type="PROSITE" id="PS50928">
    <property type="entry name" value="ABC_TM1"/>
    <property type="match status" value="1"/>
</dbReference>
<sequence>MTLSTGVRTLGIRIATSKIGLFGVMVMGVLLLGALSTFVIPLPSPVHGNLLQRLKPPSYRFFELASHPLGTDQLGRDMFSRLLYGSRVSMMVGFIAVLLGGVVGVLAGMISGYAGGITDRLLMRIVDMQLSIPLILLALIVIAATGPSLGNLIIVLAMTSWIRYARLVRGQVLALRRREFVLSAVAIGARPWYILRYYILPNILTPILVIATLEFSRVILLEASLSFLGLGVQPPWPSWGRMLAEGRSYIATAWWVTTFPGLAIVMTVMSANFVGDWLRDFFDPKLRSTGE</sequence>
<evidence type="ECO:0000313" key="10">
    <source>
        <dbReference type="EMBL" id="NDL62152.1"/>
    </source>
</evidence>
<dbReference type="AlphaFoldDB" id="A0A845SFI4"/>
<accession>A0A845SFI4</accession>
<dbReference type="InterPro" id="IPR035906">
    <property type="entry name" value="MetI-like_sf"/>
</dbReference>
<keyword evidence="4" id="KW-0997">Cell inner membrane</keyword>
<dbReference type="PANTHER" id="PTHR43386:SF1">
    <property type="entry name" value="D,D-DIPEPTIDE TRANSPORT SYSTEM PERMEASE PROTEIN DDPC-RELATED"/>
    <property type="match status" value="1"/>
</dbReference>
<dbReference type="Pfam" id="PF00528">
    <property type="entry name" value="BPD_transp_1"/>
    <property type="match status" value="1"/>
</dbReference>
<reference evidence="10 11" key="2">
    <citation type="submission" date="2020-02" db="EMBL/GenBank/DDBJ databases">
        <title>The new genus of Enterobacteriales.</title>
        <authorList>
            <person name="Kim I.S."/>
        </authorList>
    </citation>
    <scope>NUCLEOTIDE SEQUENCE [LARGE SCALE GENOMIC DNA]</scope>
    <source>
        <strain evidence="10 11">SAP-6</strain>
    </source>
</reference>
<organism evidence="10 11">
    <name type="scientific">Acerihabitans arboris</name>
    <dbReference type="NCBI Taxonomy" id="2691583"/>
    <lineage>
        <taxon>Bacteria</taxon>
        <taxon>Pseudomonadati</taxon>
        <taxon>Pseudomonadota</taxon>
        <taxon>Gammaproteobacteria</taxon>
        <taxon>Enterobacterales</taxon>
        <taxon>Pectobacteriaceae</taxon>
        <taxon>Acerihabitans</taxon>
    </lineage>
</organism>
<comment type="subcellular location">
    <subcellularLocation>
        <location evidence="1">Cell inner membrane</location>
        <topology evidence="1">Multi-pass membrane protein</topology>
    </subcellularLocation>
    <subcellularLocation>
        <location evidence="8">Cell membrane</location>
        <topology evidence="8">Multi-pass membrane protein</topology>
    </subcellularLocation>
</comment>
<feature type="transmembrane region" description="Helical" evidence="8">
    <location>
        <begin position="88"/>
        <end position="109"/>
    </location>
</feature>
<evidence type="ECO:0000313" key="11">
    <source>
        <dbReference type="Proteomes" id="UP000461443"/>
    </source>
</evidence>
<dbReference type="EMBL" id="WUBS01000003">
    <property type="protein sequence ID" value="NDL62152.1"/>
    <property type="molecule type" value="Genomic_DNA"/>
</dbReference>
<evidence type="ECO:0000256" key="5">
    <source>
        <dbReference type="ARBA" id="ARBA00022692"/>
    </source>
</evidence>
<dbReference type="Proteomes" id="UP000461443">
    <property type="component" value="Unassembled WGS sequence"/>
</dbReference>
<feature type="domain" description="ABC transmembrane type-1" evidence="9">
    <location>
        <begin position="86"/>
        <end position="275"/>
    </location>
</feature>
<feature type="transmembrane region" description="Helical" evidence="8">
    <location>
        <begin position="21"/>
        <end position="42"/>
    </location>
</feature>
<dbReference type="Gene3D" id="1.10.3720.10">
    <property type="entry name" value="MetI-like"/>
    <property type="match status" value="1"/>
</dbReference>
<dbReference type="CDD" id="cd06261">
    <property type="entry name" value="TM_PBP2"/>
    <property type="match status" value="1"/>
</dbReference>
<proteinExistence type="inferred from homology"/>
<dbReference type="GO" id="GO:0005886">
    <property type="term" value="C:plasma membrane"/>
    <property type="evidence" value="ECO:0007669"/>
    <property type="project" value="UniProtKB-SubCell"/>
</dbReference>
<protein>
    <submittedName>
        <fullName evidence="10">ABC transporter permease subunit</fullName>
    </submittedName>
</protein>
<keyword evidence="5 8" id="KW-0812">Transmembrane</keyword>
<evidence type="ECO:0000259" key="9">
    <source>
        <dbReference type="PROSITE" id="PS50928"/>
    </source>
</evidence>
<name>A0A845SFI4_9GAMM</name>
<dbReference type="GO" id="GO:0055085">
    <property type="term" value="P:transmembrane transport"/>
    <property type="evidence" value="ECO:0007669"/>
    <property type="project" value="InterPro"/>
</dbReference>
<comment type="similarity">
    <text evidence="8">Belongs to the binding-protein-dependent transport system permease family.</text>
</comment>
<dbReference type="InterPro" id="IPR050366">
    <property type="entry name" value="BP-dependent_transpt_permease"/>
</dbReference>
<keyword evidence="2 8" id="KW-0813">Transport</keyword>